<dbReference type="Pfam" id="PF08245">
    <property type="entry name" value="Mur_ligase_M"/>
    <property type="match status" value="1"/>
</dbReference>
<accession>A0A017T3T6</accession>
<evidence type="ECO:0000256" key="1">
    <source>
        <dbReference type="ARBA" id="ARBA00022598"/>
    </source>
</evidence>
<dbReference type="GO" id="GO:0051301">
    <property type="term" value="P:cell division"/>
    <property type="evidence" value="ECO:0007669"/>
    <property type="project" value="UniProtKB-KW"/>
</dbReference>
<protein>
    <submittedName>
        <fullName evidence="12">UDP-N-acetylmuramate:L-alanyl-gamma-D-glutamyl-meso-diaminopimelate ligase</fullName>
    </submittedName>
</protein>
<dbReference type="GO" id="GO:0016881">
    <property type="term" value="F:acid-amino acid ligase activity"/>
    <property type="evidence" value="ECO:0007669"/>
    <property type="project" value="InterPro"/>
</dbReference>
<name>A0A017T3T6_9BACT</name>
<evidence type="ECO:0000256" key="3">
    <source>
        <dbReference type="ARBA" id="ARBA00022741"/>
    </source>
</evidence>
<keyword evidence="7" id="KW-0131">Cell cycle</keyword>
<keyword evidence="1 12" id="KW-0436">Ligase</keyword>
<feature type="domain" description="Mur ligase C-terminal" evidence="10">
    <location>
        <begin position="331"/>
        <end position="460"/>
    </location>
</feature>
<dbReference type="GO" id="GO:0071555">
    <property type="term" value="P:cell wall organization"/>
    <property type="evidence" value="ECO:0007669"/>
    <property type="project" value="UniProtKB-KW"/>
</dbReference>
<keyword evidence="4" id="KW-0067">ATP-binding</keyword>
<dbReference type="InterPro" id="IPR036615">
    <property type="entry name" value="Mur_ligase_C_dom_sf"/>
</dbReference>
<sequence>MGALAGLFKAAGHEVTGSDVAFHPPMGPALEQWGIRLMTGFDPAHLDPRPDLVVIGNVCRPSNPEARAAIDGGIKTTSMAHALADHLLRGRSPLVVAGTHGKTTTSTMCAWLLDQGGREPGFLIGGLPKNFEASFRLPQGPAGRGLPLAPGQGGGLRGTPFVVEGDEYDTAFFEKTPKFWHYRPEVAVITSIEHDHIDIYPDEASYLAAFRGFVERVPERGLLIAAANDARVVEVVNSAARAEVAWFALEGDDTHGMPPHWLAAPAGADASGQAFDLYAGGVFAGRAALQVPGLHNVRNALAAIAAAAQGYGVPLTTVVPALARFEGVRRRQDLLFEIGGVRVYDDFAHHPTAVDETLRGLRTRHQGGRLWAVFEPRSATACRALHQEAYERAFGAADRVVLAPLGRSEIPAEERLDRERIVAAIRGGGKDADAASSVEEIVGMIAVDARPGDTVALLSNGAFGGIYDKLRAALTARGAAAREVP</sequence>
<keyword evidence="5" id="KW-0133">Cell shape</keyword>
<dbReference type="InterPro" id="IPR000713">
    <property type="entry name" value="Mur_ligase_N"/>
</dbReference>
<dbReference type="InterPro" id="IPR050061">
    <property type="entry name" value="MurCDEF_pg_biosynth"/>
</dbReference>
<evidence type="ECO:0000313" key="13">
    <source>
        <dbReference type="Proteomes" id="UP000019678"/>
    </source>
</evidence>
<keyword evidence="13" id="KW-1185">Reference proteome</keyword>
<dbReference type="Pfam" id="PF01225">
    <property type="entry name" value="Mur_ligase"/>
    <property type="match status" value="1"/>
</dbReference>
<evidence type="ECO:0000256" key="6">
    <source>
        <dbReference type="ARBA" id="ARBA00022984"/>
    </source>
</evidence>
<dbReference type="eggNOG" id="COG0773">
    <property type="taxonomic scope" value="Bacteria"/>
</dbReference>
<organism evidence="12 13">
    <name type="scientific">Chondromyces apiculatus DSM 436</name>
    <dbReference type="NCBI Taxonomy" id="1192034"/>
    <lineage>
        <taxon>Bacteria</taxon>
        <taxon>Pseudomonadati</taxon>
        <taxon>Myxococcota</taxon>
        <taxon>Polyangia</taxon>
        <taxon>Polyangiales</taxon>
        <taxon>Polyangiaceae</taxon>
        <taxon>Chondromyces</taxon>
    </lineage>
</organism>
<dbReference type="GO" id="GO:0009252">
    <property type="term" value="P:peptidoglycan biosynthetic process"/>
    <property type="evidence" value="ECO:0007669"/>
    <property type="project" value="UniProtKB-KW"/>
</dbReference>
<feature type="domain" description="Mur ligase N-terminal catalytic" evidence="9">
    <location>
        <begin position="1"/>
        <end position="88"/>
    </location>
</feature>
<evidence type="ECO:0000256" key="8">
    <source>
        <dbReference type="ARBA" id="ARBA00023316"/>
    </source>
</evidence>
<evidence type="ECO:0000256" key="7">
    <source>
        <dbReference type="ARBA" id="ARBA00023306"/>
    </source>
</evidence>
<evidence type="ECO:0000256" key="2">
    <source>
        <dbReference type="ARBA" id="ARBA00022618"/>
    </source>
</evidence>
<comment type="caution">
    <text evidence="12">The sequence shown here is derived from an EMBL/GenBank/DDBJ whole genome shotgun (WGS) entry which is preliminary data.</text>
</comment>
<dbReference type="PANTHER" id="PTHR43445:SF5">
    <property type="entry name" value="UDP-N-ACETYLMURAMATE--L-ALANYL-GAMMA-D-GLUTAMYL-MESO-2,6-DIAMINOHEPTANDIOATE LIGASE"/>
    <property type="match status" value="1"/>
</dbReference>
<dbReference type="PANTHER" id="PTHR43445">
    <property type="entry name" value="UDP-N-ACETYLMURAMATE--L-ALANINE LIGASE-RELATED"/>
    <property type="match status" value="1"/>
</dbReference>
<evidence type="ECO:0000259" key="9">
    <source>
        <dbReference type="Pfam" id="PF01225"/>
    </source>
</evidence>
<dbReference type="Gene3D" id="3.40.1190.10">
    <property type="entry name" value="Mur-like, catalytic domain"/>
    <property type="match status" value="1"/>
</dbReference>
<evidence type="ECO:0000256" key="4">
    <source>
        <dbReference type="ARBA" id="ARBA00022840"/>
    </source>
</evidence>
<dbReference type="SUPFAM" id="SSF51984">
    <property type="entry name" value="MurCD N-terminal domain"/>
    <property type="match status" value="1"/>
</dbReference>
<proteinExistence type="predicted"/>
<gene>
    <name evidence="12" type="ORF">CAP_5433</name>
</gene>
<dbReference type="Gene3D" id="3.90.190.20">
    <property type="entry name" value="Mur ligase, C-terminal domain"/>
    <property type="match status" value="1"/>
</dbReference>
<dbReference type="SUPFAM" id="SSF53244">
    <property type="entry name" value="MurD-like peptide ligases, peptide-binding domain"/>
    <property type="match status" value="1"/>
</dbReference>
<keyword evidence="3" id="KW-0547">Nucleotide-binding</keyword>
<evidence type="ECO:0000259" key="10">
    <source>
        <dbReference type="Pfam" id="PF02875"/>
    </source>
</evidence>
<dbReference type="Gene3D" id="3.40.50.720">
    <property type="entry name" value="NAD(P)-binding Rossmann-like Domain"/>
    <property type="match status" value="1"/>
</dbReference>
<keyword evidence="6" id="KW-0573">Peptidoglycan synthesis</keyword>
<feature type="domain" description="Mur ligase central" evidence="11">
    <location>
        <begin position="96"/>
        <end position="307"/>
    </location>
</feature>
<dbReference type="GO" id="GO:0008360">
    <property type="term" value="P:regulation of cell shape"/>
    <property type="evidence" value="ECO:0007669"/>
    <property type="project" value="UniProtKB-KW"/>
</dbReference>
<dbReference type="EMBL" id="ASRX01000044">
    <property type="protein sequence ID" value="EYF03642.1"/>
    <property type="molecule type" value="Genomic_DNA"/>
</dbReference>
<dbReference type="InterPro" id="IPR013221">
    <property type="entry name" value="Mur_ligase_cen"/>
</dbReference>
<dbReference type="Pfam" id="PF02875">
    <property type="entry name" value="Mur_ligase_C"/>
    <property type="match status" value="1"/>
</dbReference>
<evidence type="ECO:0000259" key="11">
    <source>
        <dbReference type="Pfam" id="PF08245"/>
    </source>
</evidence>
<dbReference type="Proteomes" id="UP000019678">
    <property type="component" value="Unassembled WGS sequence"/>
</dbReference>
<evidence type="ECO:0000313" key="12">
    <source>
        <dbReference type="EMBL" id="EYF03642.1"/>
    </source>
</evidence>
<keyword evidence="2" id="KW-0132">Cell division</keyword>
<keyword evidence="8" id="KW-0961">Cell wall biogenesis/degradation</keyword>
<dbReference type="SUPFAM" id="SSF53623">
    <property type="entry name" value="MurD-like peptide ligases, catalytic domain"/>
    <property type="match status" value="1"/>
</dbReference>
<dbReference type="STRING" id="1192034.CAP_5433"/>
<dbReference type="AlphaFoldDB" id="A0A017T3T6"/>
<dbReference type="InterPro" id="IPR004101">
    <property type="entry name" value="Mur_ligase_C"/>
</dbReference>
<dbReference type="GO" id="GO:0005524">
    <property type="term" value="F:ATP binding"/>
    <property type="evidence" value="ECO:0007669"/>
    <property type="project" value="UniProtKB-KW"/>
</dbReference>
<evidence type="ECO:0000256" key="5">
    <source>
        <dbReference type="ARBA" id="ARBA00022960"/>
    </source>
</evidence>
<reference evidence="12 13" key="1">
    <citation type="submission" date="2013-05" db="EMBL/GenBank/DDBJ databases">
        <title>Genome assembly of Chondromyces apiculatus DSM 436.</title>
        <authorList>
            <person name="Sharma G."/>
            <person name="Khatri I."/>
            <person name="Kaur C."/>
            <person name="Mayilraj S."/>
            <person name="Subramanian S."/>
        </authorList>
    </citation>
    <scope>NUCLEOTIDE SEQUENCE [LARGE SCALE GENOMIC DNA]</scope>
    <source>
        <strain evidence="12 13">DSM 436</strain>
    </source>
</reference>
<dbReference type="InterPro" id="IPR036565">
    <property type="entry name" value="Mur-like_cat_sf"/>
</dbReference>